<organism evidence="3 4">
    <name type="scientific">Zavarzinia aquatilis</name>
    <dbReference type="NCBI Taxonomy" id="2211142"/>
    <lineage>
        <taxon>Bacteria</taxon>
        <taxon>Pseudomonadati</taxon>
        <taxon>Pseudomonadota</taxon>
        <taxon>Alphaproteobacteria</taxon>
        <taxon>Rhodospirillales</taxon>
        <taxon>Zavarziniaceae</taxon>
        <taxon>Zavarzinia</taxon>
    </lineage>
</organism>
<evidence type="ECO:0000256" key="2">
    <source>
        <dbReference type="SAM" id="SignalP"/>
    </source>
</evidence>
<keyword evidence="4" id="KW-1185">Reference proteome</keyword>
<accession>A0A317EFQ2</accession>
<reference evidence="3 4" key="1">
    <citation type="submission" date="2018-05" db="EMBL/GenBank/DDBJ databases">
        <title>Zavarzinia sp. HR-AS.</title>
        <authorList>
            <person name="Lee Y."/>
            <person name="Jeon C.O."/>
        </authorList>
    </citation>
    <scope>NUCLEOTIDE SEQUENCE [LARGE SCALE GENOMIC DNA]</scope>
    <source>
        <strain evidence="3 4">HR-AS</strain>
    </source>
</reference>
<protein>
    <recommendedName>
        <fullName evidence="5">Lipoprotein</fullName>
    </recommendedName>
</protein>
<evidence type="ECO:0000256" key="1">
    <source>
        <dbReference type="SAM" id="MobiDB-lite"/>
    </source>
</evidence>
<keyword evidence="2" id="KW-0732">Signal</keyword>
<feature type="signal peptide" evidence="2">
    <location>
        <begin position="1"/>
        <end position="19"/>
    </location>
</feature>
<comment type="caution">
    <text evidence="3">The sequence shown here is derived from an EMBL/GenBank/DDBJ whole genome shotgun (WGS) entry which is preliminary data.</text>
</comment>
<feature type="region of interest" description="Disordered" evidence="1">
    <location>
        <begin position="166"/>
        <end position="215"/>
    </location>
</feature>
<dbReference type="AlphaFoldDB" id="A0A317EFQ2"/>
<dbReference type="EMBL" id="QGLE01000001">
    <property type="protein sequence ID" value="PWR25888.1"/>
    <property type="molecule type" value="Genomic_DNA"/>
</dbReference>
<dbReference type="PROSITE" id="PS51257">
    <property type="entry name" value="PROKAR_LIPOPROTEIN"/>
    <property type="match status" value="1"/>
</dbReference>
<gene>
    <name evidence="3" type="ORF">DKG74_02755</name>
</gene>
<sequence length="215" mass="22508">MLQIARSATLLAIALFAAACVDMKNPTTTLPDNVFYYRGKAKDMAMCWLDKGPVNDRCIGSNAMTAAAAEDGNTYLIRCQRTGVVGPGAGAAGAGLMGFIIGQAVDSMVESSFDPAADKNTVFMAAFRDVADDKVETRLWMTETLLNNDARFTDLKTALDTCGGGAPLSDEPAATSASRPLQPTTVVVPNIDPALLGKTETPATSSPAQPKTTPK</sequence>
<feature type="compositionally biased region" description="Polar residues" evidence="1">
    <location>
        <begin position="175"/>
        <end position="187"/>
    </location>
</feature>
<dbReference type="OrthoDB" id="9909352at2"/>
<evidence type="ECO:0000313" key="4">
    <source>
        <dbReference type="Proteomes" id="UP000245461"/>
    </source>
</evidence>
<dbReference type="Proteomes" id="UP000245461">
    <property type="component" value="Unassembled WGS sequence"/>
</dbReference>
<proteinExistence type="predicted"/>
<feature type="chain" id="PRO_5016445551" description="Lipoprotein" evidence="2">
    <location>
        <begin position="20"/>
        <end position="215"/>
    </location>
</feature>
<dbReference type="RefSeq" id="WP_109902323.1">
    <property type="nucleotide sequence ID" value="NZ_QGLE01000001.1"/>
</dbReference>
<name>A0A317EFQ2_9PROT</name>
<feature type="compositionally biased region" description="Polar residues" evidence="1">
    <location>
        <begin position="201"/>
        <end position="215"/>
    </location>
</feature>
<evidence type="ECO:0000313" key="3">
    <source>
        <dbReference type="EMBL" id="PWR25888.1"/>
    </source>
</evidence>
<evidence type="ECO:0008006" key="5">
    <source>
        <dbReference type="Google" id="ProtNLM"/>
    </source>
</evidence>